<feature type="domain" description="Nudix hydrolase" evidence="6">
    <location>
        <begin position="14"/>
        <end position="141"/>
    </location>
</feature>
<evidence type="ECO:0000313" key="8">
    <source>
        <dbReference type="Proteomes" id="UP000008922"/>
    </source>
</evidence>
<proteinExistence type="inferred from homology"/>
<keyword evidence="5" id="KW-0460">Magnesium</keyword>
<dbReference type="HOGENOM" id="CLU_1472605_0_0_0"/>
<dbReference type="OrthoDB" id="9804563at2"/>
<evidence type="ECO:0000256" key="1">
    <source>
        <dbReference type="ARBA" id="ARBA00001946"/>
    </source>
</evidence>
<dbReference type="GO" id="GO:0005737">
    <property type="term" value="C:cytoplasm"/>
    <property type="evidence" value="ECO:0007669"/>
    <property type="project" value="TreeGrafter"/>
</dbReference>
<evidence type="ECO:0000259" key="6">
    <source>
        <dbReference type="PROSITE" id="PS51462"/>
    </source>
</evidence>
<dbReference type="PROSITE" id="PS51462">
    <property type="entry name" value="NUDIX"/>
    <property type="match status" value="1"/>
</dbReference>
<sequence>MPASDQGVHLPRYKVIPRTLIFLVHGEEILLIRGAPTKRLWANRYNGLGGHVEHGEDPLSAAKRELREEAGVENVRLHGIGVLMVDVQADTGVCIFVFRGEVREKFSWQSEEGTLEWVSWKDVQKLPLVEDLPQILPRVLAWQQGDPPFWAISRYENEQLMVHFHSEEGDSSLLRS</sequence>
<dbReference type="InParanoid" id="E8N431"/>
<dbReference type="PANTHER" id="PTHR43758:SF2">
    <property type="entry name" value="OXIDIZED PURINE NUCLEOSIDE TRIPHOSPHATE HYDROLASE"/>
    <property type="match status" value="1"/>
</dbReference>
<dbReference type="GO" id="GO:0046872">
    <property type="term" value="F:metal ion binding"/>
    <property type="evidence" value="ECO:0007669"/>
    <property type="project" value="UniProtKB-KW"/>
</dbReference>
<keyword evidence="4" id="KW-0378">Hydrolase</keyword>
<accession>E8N431</accession>
<dbReference type="KEGG" id="atm:ANT_11610"/>
<keyword evidence="3" id="KW-0479">Metal-binding</keyword>
<evidence type="ECO:0000313" key="7">
    <source>
        <dbReference type="EMBL" id="BAJ63195.1"/>
    </source>
</evidence>
<evidence type="ECO:0000256" key="2">
    <source>
        <dbReference type="ARBA" id="ARBA00005582"/>
    </source>
</evidence>
<evidence type="ECO:0000256" key="4">
    <source>
        <dbReference type="ARBA" id="ARBA00022801"/>
    </source>
</evidence>
<dbReference type="InterPro" id="IPR000086">
    <property type="entry name" value="NUDIX_hydrolase_dom"/>
</dbReference>
<dbReference type="PANTHER" id="PTHR43758">
    <property type="entry name" value="7,8-DIHYDRO-8-OXOGUANINE TRIPHOSPHATASE"/>
    <property type="match status" value="1"/>
</dbReference>
<dbReference type="STRING" id="926569.ANT_11610"/>
<gene>
    <name evidence="7" type="ordered locus">ANT_11610</name>
</gene>
<dbReference type="GO" id="GO:0016818">
    <property type="term" value="F:hydrolase activity, acting on acid anhydrides, in phosphorus-containing anhydrides"/>
    <property type="evidence" value="ECO:0007669"/>
    <property type="project" value="TreeGrafter"/>
</dbReference>
<dbReference type="CDD" id="cd18886">
    <property type="entry name" value="NUDIX_MutT_Nudt1"/>
    <property type="match status" value="1"/>
</dbReference>
<dbReference type="Gene3D" id="3.90.79.10">
    <property type="entry name" value="Nucleoside Triphosphate Pyrophosphohydrolase"/>
    <property type="match status" value="1"/>
</dbReference>
<comment type="similarity">
    <text evidence="2">Belongs to the Nudix hydrolase family.</text>
</comment>
<evidence type="ECO:0000256" key="5">
    <source>
        <dbReference type="ARBA" id="ARBA00022842"/>
    </source>
</evidence>
<dbReference type="InterPro" id="IPR015797">
    <property type="entry name" value="NUDIX_hydrolase-like_dom_sf"/>
</dbReference>
<dbReference type="AlphaFoldDB" id="E8N431"/>
<organism evidence="7 8">
    <name type="scientific">Anaerolinea thermophila (strain DSM 14523 / JCM 11388 / NBRC 100420 / UNI-1)</name>
    <dbReference type="NCBI Taxonomy" id="926569"/>
    <lineage>
        <taxon>Bacteria</taxon>
        <taxon>Bacillati</taxon>
        <taxon>Chloroflexota</taxon>
        <taxon>Anaerolineae</taxon>
        <taxon>Anaerolineales</taxon>
        <taxon>Anaerolineaceae</taxon>
        <taxon>Anaerolinea</taxon>
    </lineage>
</organism>
<name>E8N431_ANATU</name>
<dbReference type="PROSITE" id="PS00893">
    <property type="entry name" value="NUDIX_BOX"/>
    <property type="match status" value="1"/>
</dbReference>
<comment type="cofactor">
    <cofactor evidence="1">
        <name>Mg(2+)</name>
        <dbReference type="ChEBI" id="CHEBI:18420"/>
    </cofactor>
</comment>
<reference evidence="7 8" key="1">
    <citation type="submission" date="2010-12" db="EMBL/GenBank/DDBJ databases">
        <title>Whole genome sequence of Anaerolinea thermophila UNI-1.</title>
        <authorList>
            <person name="Narita-Yamada S."/>
            <person name="Kishi E."/>
            <person name="Watanabe Y."/>
            <person name="Takasaki K."/>
            <person name="Ankai A."/>
            <person name="Oguchi A."/>
            <person name="Fukui S."/>
            <person name="Takahashi M."/>
            <person name="Yashiro I."/>
            <person name="Hosoyama A."/>
            <person name="Sekiguchi Y."/>
            <person name="Hanada S."/>
            <person name="Fujita N."/>
        </authorList>
    </citation>
    <scope>NUCLEOTIDE SEQUENCE [LARGE SCALE GENOMIC DNA]</scope>
    <source>
        <strain evidence="8">DSM 14523 / JCM 11388 / NBRC 100420 / UNI-1</strain>
    </source>
</reference>
<dbReference type="InterPro" id="IPR020084">
    <property type="entry name" value="NUDIX_hydrolase_CS"/>
</dbReference>
<keyword evidence="8" id="KW-1185">Reference proteome</keyword>
<dbReference type="Pfam" id="PF00293">
    <property type="entry name" value="NUDIX"/>
    <property type="match status" value="1"/>
</dbReference>
<evidence type="ECO:0000256" key="3">
    <source>
        <dbReference type="ARBA" id="ARBA00022723"/>
    </source>
</evidence>
<protein>
    <recommendedName>
        <fullName evidence="6">Nudix hydrolase domain-containing protein</fullName>
    </recommendedName>
</protein>
<dbReference type="EMBL" id="AP012029">
    <property type="protein sequence ID" value="BAJ63195.1"/>
    <property type="molecule type" value="Genomic_DNA"/>
</dbReference>
<dbReference type="Proteomes" id="UP000008922">
    <property type="component" value="Chromosome"/>
</dbReference>
<dbReference type="SUPFAM" id="SSF55811">
    <property type="entry name" value="Nudix"/>
    <property type="match status" value="1"/>
</dbReference>
<dbReference type="RefSeq" id="WP_013559583.1">
    <property type="nucleotide sequence ID" value="NC_014960.1"/>
</dbReference>
<dbReference type="eggNOG" id="COG1051">
    <property type="taxonomic scope" value="Bacteria"/>
</dbReference>